<feature type="transmembrane region" description="Helical" evidence="2">
    <location>
        <begin position="87"/>
        <end position="106"/>
    </location>
</feature>
<gene>
    <name evidence="3" type="ORF">O3M35_004503</name>
</gene>
<evidence type="ECO:0000256" key="2">
    <source>
        <dbReference type="SAM" id="Phobius"/>
    </source>
</evidence>
<evidence type="ECO:0000313" key="4">
    <source>
        <dbReference type="Proteomes" id="UP001461498"/>
    </source>
</evidence>
<evidence type="ECO:0000256" key="1">
    <source>
        <dbReference type="SAM" id="MobiDB-lite"/>
    </source>
</evidence>
<reference evidence="3 4" key="1">
    <citation type="submission" date="2022-12" db="EMBL/GenBank/DDBJ databases">
        <title>Chromosome-level genome assembly of true bugs.</title>
        <authorList>
            <person name="Ma L."/>
            <person name="Li H."/>
        </authorList>
    </citation>
    <scope>NUCLEOTIDE SEQUENCE [LARGE SCALE GENOMIC DNA]</scope>
    <source>
        <strain evidence="3">Lab_2022b</strain>
    </source>
</reference>
<keyword evidence="2" id="KW-1133">Transmembrane helix</keyword>
<dbReference type="EMBL" id="JAPXFL010000015">
    <property type="protein sequence ID" value="KAK9497127.1"/>
    <property type="molecule type" value="Genomic_DNA"/>
</dbReference>
<keyword evidence="2" id="KW-0472">Membrane</keyword>
<comment type="caution">
    <text evidence="3">The sequence shown here is derived from an EMBL/GenBank/DDBJ whole genome shotgun (WGS) entry which is preliminary data.</text>
</comment>
<evidence type="ECO:0000313" key="3">
    <source>
        <dbReference type="EMBL" id="KAK9497127.1"/>
    </source>
</evidence>
<dbReference type="Proteomes" id="UP001461498">
    <property type="component" value="Unassembled WGS sequence"/>
</dbReference>
<feature type="compositionally biased region" description="Low complexity" evidence="1">
    <location>
        <begin position="55"/>
        <end position="68"/>
    </location>
</feature>
<dbReference type="AlphaFoldDB" id="A0AAW1CKZ3"/>
<feature type="region of interest" description="Disordered" evidence="1">
    <location>
        <begin position="46"/>
        <end position="68"/>
    </location>
</feature>
<proteinExistence type="predicted"/>
<keyword evidence="4" id="KW-1185">Reference proteome</keyword>
<name>A0AAW1CKZ3_9HEMI</name>
<protein>
    <submittedName>
        <fullName evidence="3">Uncharacterized protein</fullName>
    </submittedName>
</protein>
<accession>A0AAW1CKZ3</accession>
<keyword evidence="2" id="KW-0812">Transmembrane</keyword>
<organism evidence="3 4">
    <name type="scientific">Rhynocoris fuscipes</name>
    <dbReference type="NCBI Taxonomy" id="488301"/>
    <lineage>
        <taxon>Eukaryota</taxon>
        <taxon>Metazoa</taxon>
        <taxon>Ecdysozoa</taxon>
        <taxon>Arthropoda</taxon>
        <taxon>Hexapoda</taxon>
        <taxon>Insecta</taxon>
        <taxon>Pterygota</taxon>
        <taxon>Neoptera</taxon>
        <taxon>Paraneoptera</taxon>
        <taxon>Hemiptera</taxon>
        <taxon>Heteroptera</taxon>
        <taxon>Panheteroptera</taxon>
        <taxon>Cimicomorpha</taxon>
        <taxon>Reduviidae</taxon>
        <taxon>Harpactorinae</taxon>
        <taxon>Harpactorini</taxon>
        <taxon>Rhynocoris</taxon>
    </lineage>
</organism>
<sequence>MPAPAVSAGQNVSQLVGTPNFNLPVPFSFAHPPAFLPPSSAAIHTGTYAQPPTVSSASSHSSESSTSSHQTWSFEEQFKQVRQASNVPNYFFYILLFLKFSFFTFIL</sequence>